<reference evidence="1 2" key="1">
    <citation type="journal article" date="2020" name="IScience">
        <title>Genome Sequencing of the Endangered Kingdonia uniflora (Circaeasteraceae, Ranunculales) Reveals Potential Mechanisms of Evolutionary Specialization.</title>
        <authorList>
            <person name="Sun Y."/>
            <person name="Deng T."/>
            <person name="Zhang A."/>
            <person name="Moore M.J."/>
            <person name="Landis J.B."/>
            <person name="Lin N."/>
            <person name="Zhang H."/>
            <person name="Zhang X."/>
            <person name="Huang J."/>
            <person name="Zhang X."/>
            <person name="Sun H."/>
            <person name="Wang H."/>
        </authorList>
    </citation>
    <scope>NUCLEOTIDE SEQUENCE [LARGE SCALE GENOMIC DNA]</scope>
    <source>
        <strain evidence="1">TB1705</strain>
        <tissue evidence="1">Leaf</tissue>
    </source>
</reference>
<protein>
    <submittedName>
        <fullName evidence="1">Uncharacterized protein</fullName>
    </submittedName>
</protein>
<accession>A0A7J7NNE6</accession>
<dbReference type="EMBL" id="JACGCM010000694">
    <property type="protein sequence ID" value="KAF6168504.1"/>
    <property type="molecule type" value="Genomic_DNA"/>
</dbReference>
<dbReference type="AlphaFoldDB" id="A0A7J7NNE6"/>
<gene>
    <name evidence="1" type="ORF">GIB67_015051</name>
</gene>
<evidence type="ECO:0000313" key="2">
    <source>
        <dbReference type="Proteomes" id="UP000541444"/>
    </source>
</evidence>
<name>A0A7J7NNE6_9MAGN</name>
<dbReference type="Proteomes" id="UP000541444">
    <property type="component" value="Unassembled WGS sequence"/>
</dbReference>
<keyword evidence="2" id="KW-1185">Reference proteome</keyword>
<evidence type="ECO:0000313" key="1">
    <source>
        <dbReference type="EMBL" id="KAF6168504.1"/>
    </source>
</evidence>
<sequence length="92" mass="10585">MVLLRIEAATLSSLTRTIRRITPKRRINQARTIKNIIRFPRGGKWKTLGDEKILPTNNSLWYQTGYNDFSSFSSFNVVSSNPSLSKVKLTKR</sequence>
<organism evidence="1 2">
    <name type="scientific">Kingdonia uniflora</name>
    <dbReference type="NCBI Taxonomy" id="39325"/>
    <lineage>
        <taxon>Eukaryota</taxon>
        <taxon>Viridiplantae</taxon>
        <taxon>Streptophyta</taxon>
        <taxon>Embryophyta</taxon>
        <taxon>Tracheophyta</taxon>
        <taxon>Spermatophyta</taxon>
        <taxon>Magnoliopsida</taxon>
        <taxon>Ranunculales</taxon>
        <taxon>Circaeasteraceae</taxon>
        <taxon>Kingdonia</taxon>
    </lineage>
</organism>
<comment type="caution">
    <text evidence="1">The sequence shown here is derived from an EMBL/GenBank/DDBJ whole genome shotgun (WGS) entry which is preliminary data.</text>
</comment>
<proteinExistence type="predicted"/>